<keyword evidence="1" id="KW-0812">Transmembrane</keyword>
<organism evidence="2 3">
    <name type="scientific">Tritrichomonas musculus</name>
    <dbReference type="NCBI Taxonomy" id="1915356"/>
    <lineage>
        <taxon>Eukaryota</taxon>
        <taxon>Metamonada</taxon>
        <taxon>Parabasalia</taxon>
        <taxon>Tritrichomonadida</taxon>
        <taxon>Tritrichomonadidae</taxon>
        <taxon>Tritrichomonas</taxon>
    </lineage>
</organism>
<reference evidence="2 3" key="1">
    <citation type="submission" date="2024-04" db="EMBL/GenBank/DDBJ databases">
        <title>Tritrichomonas musculus Genome.</title>
        <authorList>
            <person name="Alves-Ferreira E."/>
            <person name="Grigg M."/>
            <person name="Lorenzi H."/>
            <person name="Galac M."/>
        </authorList>
    </citation>
    <scope>NUCLEOTIDE SEQUENCE [LARGE SCALE GENOMIC DNA]</scope>
    <source>
        <strain evidence="2 3">EAF2021</strain>
    </source>
</reference>
<keyword evidence="1" id="KW-0472">Membrane</keyword>
<gene>
    <name evidence="2" type="ORF">M9Y10_016794</name>
</gene>
<dbReference type="SUPFAM" id="SSF48371">
    <property type="entry name" value="ARM repeat"/>
    <property type="match status" value="1"/>
</dbReference>
<proteinExistence type="predicted"/>
<dbReference type="InterPro" id="IPR011989">
    <property type="entry name" value="ARM-like"/>
</dbReference>
<accession>A0ABR2HX46</accession>
<keyword evidence="3" id="KW-1185">Reference proteome</keyword>
<keyword evidence="1" id="KW-1133">Transmembrane helix</keyword>
<evidence type="ECO:0000313" key="3">
    <source>
        <dbReference type="Proteomes" id="UP001470230"/>
    </source>
</evidence>
<name>A0ABR2HX46_9EUKA</name>
<dbReference type="Proteomes" id="UP001470230">
    <property type="component" value="Unassembled WGS sequence"/>
</dbReference>
<feature type="transmembrane region" description="Helical" evidence="1">
    <location>
        <begin position="373"/>
        <end position="393"/>
    </location>
</feature>
<dbReference type="EMBL" id="JAPFFF010000021">
    <property type="protein sequence ID" value="KAK8854235.1"/>
    <property type="molecule type" value="Genomic_DNA"/>
</dbReference>
<comment type="caution">
    <text evidence="2">The sequence shown here is derived from an EMBL/GenBank/DDBJ whole genome shotgun (WGS) entry which is preliminary data.</text>
</comment>
<sequence length="477" mass="55760">MINSKKKKEFFQRKKSTQCDRHFLPQINANMQKSTDELVNQNSQFLISNDLNLVCQSINFFSKNIDSINFKILTQLFRLDYQDCFYEDDLYDIQDCMNDLIESISKSQRILENTEYGMIIIKFLINFLNSKEKQFAVTSFESISSFIYVNKDIASFLYSNGFFNQCFTSFQVYLHELSTLDNDNTTEITDIYYLISSLLKVFSSLFTHQDLVTYEYSSLVIECYNCLLNIESPTNHVLKLKVLAFDNVYWFALSAPDASIQNLLTPHFVDVMLSLLNLKDDVKCSIFESIEKITSHGDQFSLLFLEPPIDLLNRMTNCFNWENKTKYSFIRILKNFSACQDISPSLKMAKTPIVTEFVKYVLDNCSYGAQKEAFIVLFYMIMTNSTILLEYVLTNYIRFFPNLHDILNTNDTYFNGICLYSINICFNFVETKDNNTYSQFLEIFKDVDWTNLFDQFSTNPDENISKLAIALIDKIEK</sequence>
<evidence type="ECO:0000256" key="1">
    <source>
        <dbReference type="SAM" id="Phobius"/>
    </source>
</evidence>
<dbReference type="InterPro" id="IPR016024">
    <property type="entry name" value="ARM-type_fold"/>
</dbReference>
<protein>
    <submittedName>
        <fullName evidence="2">Uncharacterized protein</fullName>
    </submittedName>
</protein>
<evidence type="ECO:0000313" key="2">
    <source>
        <dbReference type="EMBL" id="KAK8854235.1"/>
    </source>
</evidence>
<dbReference type="Gene3D" id="1.25.10.10">
    <property type="entry name" value="Leucine-rich Repeat Variant"/>
    <property type="match status" value="1"/>
</dbReference>